<dbReference type="HAMAP" id="MF_00201">
    <property type="entry name" value="RecO"/>
    <property type="match status" value="1"/>
</dbReference>
<dbReference type="PANTHER" id="PTHR33991:SF1">
    <property type="entry name" value="DNA REPAIR PROTEIN RECO"/>
    <property type="match status" value="1"/>
</dbReference>
<dbReference type="InterPro" id="IPR003717">
    <property type="entry name" value="RecO"/>
</dbReference>
<dbReference type="Pfam" id="PF11967">
    <property type="entry name" value="RecO_N"/>
    <property type="match status" value="1"/>
</dbReference>
<sequence length="235" mass="25913">MAQAAFVIHSRPYRETSQLVEVFTREQGRQSLVARGSRQPRSPLKGLLQPFVPLRLTFAGKGELKTLHSAEATGPAIRLAGPALYSGLYLNELIHYLLEVQTPFDEVFDVYHDTLQQLALGSALEPCLRHFEFYMLNVLGYGVDFTQDAQTGAAVSGRGWYAYRPEAGFVALDGPEPGAYRGDWLLALAGLELETPEVLAAAKRFSRTALAPYLEGRVLKSRALFIKGKRGSPSE</sequence>
<evidence type="ECO:0000313" key="10">
    <source>
        <dbReference type="EMBL" id="WMC10062.1"/>
    </source>
</evidence>
<keyword evidence="4 8" id="KW-0227">DNA damage</keyword>
<dbReference type="InterPro" id="IPR037278">
    <property type="entry name" value="ARFGAP/RecO"/>
</dbReference>
<dbReference type="SUPFAM" id="SSF50249">
    <property type="entry name" value="Nucleic acid-binding proteins"/>
    <property type="match status" value="1"/>
</dbReference>
<evidence type="ECO:0000256" key="1">
    <source>
        <dbReference type="ARBA" id="ARBA00003065"/>
    </source>
</evidence>
<dbReference type="SUPFAM" id="SSF57863">
    <property type="entry name" value="ArfGap/RecO-like zinc finger"/>
    <property type="match status" value="1"/>
</dbReference>
<keyword evidence="6 8" id="KW-0234">DNA repair</keyword>
<accession>A0AA50KN51</accession>
<evidence type="ECO:0000313" key="11">
    <source>
        <dbReference type="Proteomes" id="UP001223802"/>
    </source>
</evidence>
<feature type="domain" description="DNA replication/recombination mediator RecO N-terminal" evidence="9">
    <location>
        <begin position="3"/>
        <end position="74"/>
    </location>
</feature>
<dbReference type="InterPro" id="IPR012340">
    <property type="entry name" value="NA-bd_OB-fold"/>
</dbReference>
<keyword evidence="11" id="KW-1185">Reference proteome</keyword>
<comment type="similarity">
    <text evidence="2 8">Belongs to the RecO family.</text>
</comment>
<name>A0AA50KN51_9GAMM</name>
<dbReference type="RefSeq" id="WP_306761270.1">
    <property type="nucleotide sequence ID" value="NZ_CP118224.1"/>
</dbReference>
<dbReference type="Pfam" id="PF02565">
    <property type="entry name" value="RecO_C"/>
    <property type="match status" value="1"/>
</dbReference>
<dbReference type="GO" id="GO:0006302">
    <property type="term" value="P:double-strand break repair"/>
    <property type="evidence" value="ECO:0007669"/>
    <property type="project" value="TreeGrafter"/>
</dbReference>
<dbReference type="GO" id="GO:0043590">
    <property type="term" value="C:bacterial nucleoid"/>
    <property type="evidence" value="ECO:0007669"/>
    <property type="project" value="TreeGrafter"/>
</dbReference>
<dbReference type="Gene3D" id="1.20.1440.120">
    <property type="entry name" value="Recombination protein O, C-terminal domain"/>
    <property type="match status" value="1"/>
</dbReference>
<evidence type="ECO:0000256" key="8">
    <source>
        <dbReference type="HAMAP-Rule" id="MF_00201"/>
    </source>
</evidence>
<comment type="function">
    <text evidence="1 8">Involved in DNA repair and RecF pathway recombination.</text>
</comment>
<evidence type="ECO:0000256" key="4">
    <source>
        <dbReference type="ARBA" id="ARBA00022763"/>
    </source>
</evidence>
<gene>
    <name evidence="8 10" type="primary">recO</name>
    <name evidence="10" type="ORF">PU634_13300</name>
</gene>
<reference evidence="10 11" key="1">
    <citation type="submission" date="2023-02" db="EMBL/GenBank/DDBJ databases">
        <title>Complete genome sequence of a novel bacterium Oceanimonas sp. NTOU-MSR1 isolated from marine coast sediment.</title>
        <authorList>
            <person name="Yang H.-T."/>
            <person name="Chen Y.-L."/>
            <person name="Ho Y.-N."/>
        </authorList>
    </citation>
    <scope>NUCLEOTIDE SEQUENCE [LARGE SCALE GENOMIC DNA]</scope>
    <source>
        <strain evidence="10 11">NTOU-MSR1</strain>
    </source>
</reference>
<dbReference type="InterPro" id="IPR022572">
    <property type="entry name" value="DNA_rep/recomb_RecO_N"/>
</dbReference>
<dbReference type="EMBL" id="CP118224">
    <property type="protein sequence ID" value="WMC10062.1"/>
    <property type="molecule type" value="Genomic_DNA"/>
</dbReference>
<dbReference type="NCBIfam" id="TIGR00613">
    <property type="entry name" value="reco"/>
    <property type="match status" value="1"/>
</dbReference>
<protein>
    <recommendedName>
        <fullName evidence="3 8">DNA repair protein RecO</fullName>
    </recommendedName>
    <alternativeName>
        <fullName evidence="7 8">Recombination protein O</fullName>
    </alternativeName>
</protein>
<evidence type="ECO:0000256" key="5">
    <source>
        <dbReference type="ARBA" id="ARBA00023172"/>
    </source>
</evidence>
<dbReference type="Proteomes" id="UP001223802">
    <property type="component" value="Chromosome"/>
</dbReference>
<dbReference type="GO" id="GO:0006310">
    <property type="term" value="P:DNA recombination"/>
    <property type="evidence" value="ECO:0007669"/>
    <property type="project" value="UniProtKB-UniRule"/>
</dbReference>
<evidence type="ECO:0000256" key="7">
    <source>
        <dbReference type="ARBA" id="ARBA00033409"/>
    </source>
</evidence>
<dbReference type="InterPro" id="IPR042242">
    <property type="entry name" value="RecO_C"/>
</dbReference>
<dbReference type="Gene3D" id="2.40.50.140">
    <property type="entry name" value="Nucleic acid-binding proteins"/>
    <property type="match status" value="1"/>
</dbReference>
<evidence type="ECO:0000256" key="6">
    <source>
        <dbReference type="ARBA" id="ARBA00023204"/>
    </source>
</evidence>
<keyword evidence="5 8" id="KW-0233">DNA recombination</keyword>
<dbReference type="AlphaFoldDB" id="A0AA50KN51"/>
<dbReference type="KEGG" id="ope:PU634_13300"/>
<evidence type="ECO:0000256" key="2">
    <source>
        <dbReference type="ARBA" id="ARBA00007452"/>
    </source>
</evidence>
<dbReference type="PANTHER" id="PTHR33991">
    <property type="entry name" value="DNA REPAIR PROTEIN RECO"/>
    <property type="match status" value="1"/>
</dbReference>
<evidence type="ECO:0000256" key="3">
    <source>
        <dbReference type="ARBA" id="ARBA00021310"/>
    </source>
</evidence>
<organism evidence="10 11">
    <name type="scientific">Oceanimonas pelagia</name>
    <dbReference type="NCBI Taxonomy" id="3028314"/>
    <lineage>
        <taxon>Bacteria</taxon>
        <taxon>Pseudomonadati</taxon>
        <taxon>Pseudomonadota</taxon>
        <taxon>Gammaproteobacteria</taxon>
        <taxon>Aeromonadales</taxon>
        <taxon>Aeromonadaceae</taxon>
        <taxon>Oceanimonas</taxon>
    </lineage>
</organism>
<proteinExistence type="inferred from homology"/>
<evidence type="ECO:0000259" key="9">
    <source>
        <dbReference type="Pfam" id="PF11967"/>
    </source>
</evidence>